<keyword evidence="4" id="KW-1185">Reference proteome</keyword>
<reference evidence="3 4" key="1">
    <citation type="submission" date="2017-06" db="EMBL/GenBank/DDBJ databases">
        <title>Sequencing and comparative analysis of myxobacterial genomes.</title>
        <authorList>
            <person name="Rupp O."/>
            <person name="Goesmann A."/>
            <person name="Sogaard-Andersen L."/>
        </authorList>
    </citation>
    <scope>NUCLEOTIDE SEQUENCE [LARGE SCALE GENOMIC DNA]</scope>
    <source>
        <strain evidence="3 4">DSM 14697</strain>
    </source>
</reference>
<dbReference type="EMBL" id="CP022203">
    <property type="protein sequence ID" value="ATB47306.1"/>
    <property type="molecule type" value="Genomic_DNA"/>
</dbReference>
<keyword evidence="2" id="KW-0732">Signal</keyword>
<evidence type="ECO:0000256" key="1">
    <source>
        <dbReference type="SAM" id="MobiDB-lite"/>
    </source>
</evidence>
<evidence type="ECO:0000256" key="2">
    <source>
        <dbReference type="SAM" id="SignalP"/>
    </source>
</evidence>
<dbReference type="Proteomes" id="UP000217343">
    <property type="component" value="Chromosome"/>
</dbReference>
<feature type="signal peptide" evidence="2">
    <location>
        <begin position="1"/>
        <end position="25"/>
    </location>
</feature>
<dbReference type="KEGG" id="mmas:MYMAC_002914"/>
<gene>
    <name evidence="3" type="ORF">MYMAC_002914</name>
</gene>
<feature type="chain" id="PRO_5012806590" evidence="2">
    <location>
        <begin position="26"/>
        <end position="409"/>
    </location>
</feature>
<proteinExistence type="predicted"/>
<dbReference type="OrthoDB" id="5497962at2"/>
<evidence type="ECO:0000313" key="3">
    <source>
        <dbReference type="EMBL" id="ATB47306.1"/>
    </source>
</evidence>
<organism evidence="3 4">
    <name type="scientific">Corallococcus macrosporus DSM 14697</name>
    <dbReference type="NCBI Taxonomy" id="1189310"/>
    <lineage>
        <taxon>Bacteria</taxon>
        <taxon>Pseudomonadati</taxon>
        <taxon>Myxococcota</taxon>
        <taxon>Myxococcia</taxon>
        <taxon>Myxococcales</taxon>
        <taxon>Cystobacterineae</taxon>
        <taxon>Myxococcaceae</taxon>
        <taxon>Corallococcus</taxon>
    </lineage>
</organism>
<evidence type="ECO:0000313" key="4">
    <source>
        <dbReference type="Proteomes" id="UP000217343"/>
    </source>
</evidence>
<sequence length="409" mass="44569">MTMTASLLVSLTLGLSAAAPDPARADEPWPAAMRSPRSADLRRAPDTTPPPDIFPLLASRCRQWASEPANPWALAHGLVLDGRDFRARGGQPAANVILARYLRRAPPQPNTAPARERLFFDARTPDGTPVEPHPALQIKSLLRAGYPLSHRFDTPGGPVAVQALVDQLKHDFRPALVANPESAWTLDALALALEPGATFRNGEGATVRIDAVMRSALAALEAAQAELSAGMRAGQAQVPKRKQGIYAHPCGGLHYFQAVTGWARHPSVRKAWRKRLDAQLEVLLYRLDSEGRQYEAALATAPFAYRLPLLVQMLKFQGHLLETLGRYRDDTGWRPTKAQRQTVERARAALEHTVRRLEDAGAFEDLPALAARQPQLALDLVGDTCHAARGEALWREAGLSVPAAPAPPR</sequence>
<dbReference type="RefSeq" id="WP_095958548.1">
    <property type="nucleotide sequence ID" value="NZ_CP022203.1"/>
</dbReference>
<accession>A0A250JW15</accession>
<protein>
    <submittedName>
        <fullName evidence="3">Uncharacterized protein</fullName>
    </submittedName>
</protein>
<feature type="region of interest" description="Disordered" evidence="1">
    <location>
        <begin position="19"/>
        <end position="52"/>
    </location>
</feature>
<name>A0A250JW15_9BACT</name>
<dbReference type="AlphaFoldDB" id="A0A250JW15"/>
<feature type="compositionally biased region" description="Low complexity" evidence="1">
    <location>
        <begin position="19"/>
        <end position="32"/>
    </location>
</feature>